<organism evidence="3 4">
    <name type="scientific">Drechslerella dactyloides</name>
    <name type="common">Nematode-trapping fungus</name>
    <name type="synonym">Arthrobotrys dactyloides</name>
    <dbReference type="NCBI Taxonomy" id="74499"/>
    <lineage>
        <taxon>Eukaryota</taxon>
        <taxon>Fungi</taxon>
        <taxon>Dikarya</taxon>
        <taxon>Ascomycota</taxon>
        <taxon>Pezizomycotina</taxon>
        <taxon>Orbiliomycetes</taxon>
        <taxon>Orbiliales</taxon>
        <taxon>Orbiliaceae</taxon>
        <taxon>Drechslerella</taxon>
    </lineage>
</organism>
<dbReference type="Proteomes" id="UP001221413">
    <property type="component" value="Unassembled WGS sequence"/>
</dbReference>
<evidence type="ECO:0000256" key="1">
    <source>
        <dbReference type="SAM" id="MobiDB-lite"/>
    </source>
</evidence>
<accession>A0AAD6J536</accession>
<sequence length="349" mass="36442">MATAPLISIKNVECTQILPHSTVAVPLKSGTMTLTEPLAGVPTEAKLFLTITPSPSEVSSIEDTTPLTVPIHPDLFVGSKSGLCQSFRFKISEELGTIEVAFPQGVPEEDALNFEKIMVYNGFLKTGIVAEADNVAKKIAETASNVASYLSMKTDDRNEQAPLADKDHEFSDITKEIIGGAEDGTGKMTEGAANVGNAITDAVYNAGAWIGEKTGVKGGANGTDNASKPTPPPSDDPQQEKSLARETLDQTLEGGAIVGKQMGSGIKMVGSEIGESASKVAQHDYGSDAKKLVDSTRQTGANIGNTAKDLVIGTSVVINAGTAGVGATKDDQEKPGEKPEEKPEKNDKV</sequence>
<feature type="domain" description="Senescence" evidence="2">
    <location>
        <begin position="127"/>
        <end position="311"/>
    </location>
</feature>
<keyword evidence="4" id="KW-1185">Reference proteome</keyword>
<reference evidence="3" key="1">
    <citation type="submission" date="2023-01" db="EMBL/GenBank/DDBJ databases">
        <title>The chitinases involved in constricting ring structure development in the nematode-trapping fungus Drechslerella dactyloides.</title>
        <authorList>
            <person name="Wang R."/>
            <person name="Zhang L."/>
            <person name="Tang P."/>
            <person name="Li S."/>
            <person name="Liang L."/>
        </authorList>
    </citation>
    <scope>NUCLEOTIDE SEQUENCE</scope>
    <source>
        <strain evidence="3">YMF1.00031</strain>
    </source>
</reference>
<dbReference type="EMBL" id="JAQGDS010000001">
    <property type="protein sequence ID" value="KAJ6264584.1"/>
    <property type="molecule type" value="Genomic_DNA"/>
</dbReference>
<proteinExistence type="predicted"/>
<feature type="compositionally biased region" description="Basic and acidic residues" evidence="1">
    <location>
        <begin position="328"/>
        <end position="349"/>
    </location>
</feature>
<evidence type="ECO:0000313" key="4">
    <source>
        <dbReference type="Proteomes" id="UP001221413"/>
    </source>
</evidence>
<dbReference type="AlphaFoldDB" id="A0AAD6J536"/>
<evidence type="ECO:0000313" key="3">
    <source>
        <dbReference type="EMBL" id="KAJ6264584.1"/>
    </source>
</evidence>
<gene>
    <name evidence="3" type="ORF">Dda_0732</name>
</gene>
<comment type="caution">
    <text evidence="3">The sequence shown here is derived from an EMBL/GenBank/DDBJ whole genome shotgun (WGS) entry which is preliminary data.</text>
</comment>
<feature type="region of interest" description="Disordered" evidence="1">
    <location>
        <begin position="215"/>
        <end position="242"/>
    </location>
</feature>
<feature type="region of interest" description="Disordered" evidence="1">
    <location>
        <begin position="321"/>
        <end position="349"/>
    </location>
</feature>
<dbReference type="InterPro" id="IPR009686">
    <property type="entry name" value="Senescence/spartin_C"/>
</dbReference>
<evidence type="ECO:0000259" key="2">
    <source>
        <dbReference type="Pfam" id="PF06911"/>
    </source>
</evidence>
<protein>
    <recommendedName>
        <fullName evidence="2">Senescence domain-containing protein</fullName>
    </recommendedName>
</protein>
<name>A0AAD6J536_DREDA</name>
<dbReference type="Pfam" id="PF06911">
    <property type="entry name" value="Senescence"/>
    <property type="match status" value="1"/>
</dbReference>